<dbReference type="RefSeq" id="WP_171104020.1">
    <property type="nucleotide sequence ID" value="NZ_BMPT01000021.1"/>
</dbReference>
<dbReference type="SUPFAM" id="SSF53850">
    <property type="entry name" value="Periplasmic binding protein-like II"/>
    <property type="match status" value="1"/>
</dbReference>
<dbReference type="Proteomes" id="UP000655589">
    <property type="component" value="Unassembled WGS sequence"/>
</dbReference>
<evidence type="ECO:0000313" key="7">
    <source>
        <dbReference type="Proteomes" id="UP000655589"/>
    </source>
</evidence>
<evidence type="ECO:0000256" key="3">
    <source>
        <dbReference type="ARBA" id="ARBA00022729"/>
    </source>
</evidence>
<keyword evidence="7" id="KW-1185">Reference proteome</keyword>
<dbReference type="EMBL" id="BMPT01000021">
    <property type="protein sequence ID" value="GGM40386.1"/>
    <property type="molecule type" value="Genomic_DNA"/>
</dbReference>
<evidence type="ECO:0000259" key="5">
    <source>
        <dbReference type="Pfam" id="PF09084"/>
    </source>
</evidence>
<evidence type="ECO:0000313" key="6">
    <source>
        <dbReference type="EMBL" id="GGM40386.1"/>
    </source>
</evidence>
<sequence length="329" mass="34026">MRRKIPLILTAALASVLLVACASASGAAPEGSASATGGRQAVTVGVIPIVDVAPIYLGVQEGIFAKHGLDVTLEPAQGGAAIVPAVVAGEYQFGFSNVTSLLLASAAGEPLKAVAPGNFTTGQDGVDFSAVVAPADSDIATAADLAGRTVAVNSLNNIGDTTVRNVVDESGGDPAGVDFVEMPFPEMLPALSAGDIDAAWVVEPFLTTAVQQGAKVISSNFAQTDHDLLVAAYFTSDQLIESDPETVAAFTAAIKESLVYAQEHPEETRAVLDTYTEIDPVVKSVMVMPRFAADIEPTYLQVLADLGLKYGVFDKPVDVNKLLVQEPAQ</sequence>
<dbReference type="PROSITE" id="PS51257">
    <property type="entry name" value="PROKAR_LIPOPROTEIN"/>
    <property type="match status" value="1"/>
</dbReference>
<name>A0A8H9GN17_9MICO</name>
<comment type="caution">
    <text evidence="6">The sequence shown here is derived from an EMBL/GenBank/DDBJ whole genome shotgun (WGS) entry which is preliminary data.</text>
</comment>
<keyword evidence="3 4" id="KW-0732">Signal</keyword>
<evidence type="ECO:0000256" key="4">
    <source>
        <dbReference type="SAM" id="SignalP"/>
    </source>
</evidence>
<proteinExistence type="inferred from homology"/>
<dbReference type="AlphaFoldDB" id="A0A8H9GN17"/>
<evidence type="ECO:0000256" key="1">
    <source>
        <dbReference type="ARBA" id="ARBA00004418"/>
    </source>
</evidence>
<reference evidence="6" key="2">
    <citation type="submission" date="2020-09" db="EMBL/GenBank/DDBJ databases">
        <authorList>
            <person name="Sun Q."/>
            <person name="Ohkuma M."/>
        </authorList>
    </citation>
    <scope>NUCLEOTIDE SEQUENCE</scope>
    <source>
        <strain evidence="6">JCM 3051</strain>
    </source>
</reference>
<dbReference type="InterPro" id="IPR015168">
    <property type="entry name" value="SsuA/THI5"/>
</dbReference>
<dbReference type="PANTHER" id="PTHR30024:SF47">
    <property type="entry name" value="TAURINE-BINDING PERIPLASMIC PROTEIN"/>
    <property type="match status" value="1"/>
</dbReference>
<dbReference type="PANTHER" id="PTHR30024">
    <property type="entry name" value="ALIPHATIC SULFONATES-BINDING PROTEIN-RELATED"/>
    <property type="match status" value="1"/>
</dbReference>
<feature type="domain" description="SsuA/THI5-like" evidence="5">
    <location>
        <begin position="51"/>
        <end position="267"/>
    </location>
</feature>
<dbReference type="Pfam" id="PF09084">
    <property type="entry name" value="NMT1"/>
    <property type="match status" value="1"/>
</dbReference>
<feature type="signal peptide" evidence="4">
    <location>
        <begin position="1"/>
        <end position="27"/>
    </location>
</feature>
<protein>
    <recommendedName>
        <fullName evidence="5">SsuA/THI5-like domain-containing protein</fullName>
    </recommendedName>
</protein>
<comment type="subcellular location">
    <subcellularLocation>
        <location evidence="1">Periplasm</location>
    </subcellularLocation>
</comment>
<organism evidence="6 7">
    <name type="scientific">Promicromonospora citrea</name>
    <dbReference type="NCBI Taxonomy" id="43677"/>
    <lineage>
        <taxon>Bacteria</taxon>
        <taxon>Bacillati</taxon>
        <taxon>Actinomycetota</taxon>
        <taxon>Actinomycetes</taxon>
        <taxon>Micrococcales</taxon>
        <taxon>Promicromonosporaceae</taxon>
        <taxon>Promicromonospora</taxon>
    </lineage>
</organism>
<feature type="chain" id="PRO_5034134802" description="SsuA/THI5-like domain-containing protein" evidence="4">
    <location>
        <begin position="28"/>
        <end position="329"/>
    </location>
</feature>
<gene>
    <name evidence="6" type="ORF">GCM10010102_39980</name>
</gene>
<accession>A0A8H9GN17</accession>
<comment type="similarity">
    <text evidence="2">Belongs to the bacterial solute-binding protein SsuA/TauA family.</text>
</comment>
<dbReference type="Gene3D" id="3.40.190.10">
    <property type="entry name" value="Periplasmic binding protein-like II"/>
    <property type="match status" value="2"/>
</dbReference>
<reference evidence="6" key="1">
    <citation type="journal article" date="2014" name="Int. J. Syst. Evol. Microbiol.">
        <title>Complete genome sequence of Corynebacterium casei LMG S-19264T (=DSM 44701T), isolated from a smear-ripened cheese.</title>
        <authorList>
            <consortium name="US DOE Joint Genome Institute (JGI-PGF)"/>
            <person name="Walter F."/>
            <person name="Albersmeier A."/>
            <person name="Kalinowski J."/>
            <person name="Ruckert C."/>
        </authorList>
    </citation>
    <scope>NUCLEOTIDE SEQUENCE</scope>
    <source>
        <strain evidence="6">JCM 3051</strain>
    </source>
</reference>
<dbReference type="GO" id="GO:0042597">
    <property type="term" value="C:periplasmic space"/>
    <property type="evidence" value="ECO:0007669"/>
    <property type="project" value="UniProtKB-SubCell"/>
</dbReference>
<evidence type="ECO:0000256" key="2">
    <source>
        <dbReference type="ARBA" id="ARBA00010742"/>
    </source>
</evidence>